<dbReference type="InterPro" id="IPR001254">
    <property type="entry name" value="Trypsin_dom"/>
</dbReference>
<dbReference type="SMART" id="SM00020">
    <property type="entry name" value="Tryp_SPc"/>
    <property type="match status" value="1"/>
</dbReference>
<sequence>MQYIEVSVIIQFLLFCISNANPLIGNNIRRARDKEFSFIVSISAKTARFDALSDHICTGTLITNKHVLTAEHCMCSNIHLCQVIAGSNNLYEGKKYNIRNWISYLEWIEKNRFHLEFAENDISVLTLLETIADPEIEPANLSTMTNRDLIGIDVVVAGWGRTNTQRLAIIMETAMLKIISKSECLKKVKKISQTKTDMIVPPTVLCSIAKPYTLLDNGESGGPLLDTNNHVVGVNEGTTPQTDKPFDPNEVNIHANINYYRHFIMDTISN</sequence>
<dbReference type="InterPro" id="IPR001314">
    <property type="entry name" value="Peptidase_S1A"/>
</dbReference>
<evidence type="ECO:0000256" key="2">
    <source>
        <dbReference type="SAM" id="SignalP"/>
    </source>
</evidence>
<reference evidence="5" key="1">
    <citation type="submission" date="2025-08" db="UniProtKB">
        <authorList>
            <consortium name="RefSeq"/>
        </authorList>
    </citation>
    <scope>IDENTIFICATION</scope>
</reference>
<protein>
    <submittedName>
        <fullName evidence="5">Chymotrypsin-2-like isoform X1</fullName>
    </submittedName>
</protein>
<evidence type="ECO:0000256" key="1">
    <source>
        <dbReference type="ARBA" id="ARBA00023157"/>
    </source>
</evidence>
<dbReference type="RefSeq" id="XP_011497939.1">
    <property type="nucleotide sequence ID" value="XM_011499637.1"/>
</dbReference>
<feature type="domain" description="Peptidase S1" evidence="3">
    <location>
        <begin position="23"/>
        <end position="269"/>
    </location>
</feature>
<evidence type="ECO:0000313" key="5">
    <source>
        <dbReference type="RefSeq" id="XP_011497939.1"/>
    </source>
</evidence>
<feature type="signal peptide" evidence="2">
    <location>
        <begin position="1"/>
        <end position="20"/>
    </location>
</feature>
<gene>
    <name evidence="5" type="primary">LOC105362248</name>
</gene>
<dbReference type="GO" id="GO:0004252">
    <property type="term" value="F:serine-type endopeptidase activity"/>
    <property type="evidence" value="ECO:0007669"/>
    <property type="project" value="InterPro"/>
</dbReference>
<dbReference type="InterPro" id="IPR043504">
    <property type="entry name" value="Peptidase_S1_PA_chymotrypsin"/>
</dbReference>
<accession>A0AAJ7DVH7</accession>
<dbReference type="SUPFAM" id="SSF50494">
    <property type="entry name" value="Trypsin-like serine proteases"/>
    <property type="match status" value="1"/>
</dbReference>
<name>A0AAJ7DVH7_9HYME</name>
<dbReference type="Pfam" id="PF00089">
    <property type="entry name" value="Trypsin"/>
    <property type="match status" value="1"/>
</dbReference>
<dbReference type="Gene3D" id="2.40.10.10">
    <property type="entry name" value="Trypsin-like serine proteases"/>
    <property type="match status" value="1"/>
</dbReference>
<dbReference type="GO" id="GO:0006508">
    <property type="term" value="P:proteolysis"/>
    <property type="evidence" value="ECO:0007669"/>
    <property type="project" value="InterPro"/>
</dbReference>
<proteinExistence type="predicted"/>
<dbReference type="PRINTS" id="PR00722">
    <property type="entry name" value="CHYMOTRYPSIN"/>
</dbReference>
<feature type="chain" id="PRO_5042462162" evidence="2">
    <location>
        <begin position="21"/>
        <end position="270"/>
    </location>
</feature>
<dbReference type="KEGG" id="csol:105362248"/>
<dbReference type="Proteomes" id="UP000695007">
    <property type="component" value="Unplaced"/>
</dbReference>
<dbReference type="InterPro" id="IPR009003">
    <property type="entry name" value="Peptidase_S1_PA"/>
</dbReference>
<dbReference type="PROSITE" id="PS50240">
    <property type="entry name" value="TRYPSIN_DOM"/>
    <property type="match status" value="1"/>
</dbReference>
<evidence type="ECO:0000313" key="4">
    <source>
        <dbReference type="Proteomes" id="UP000695007"/>
    </source>
</evidence>
<organism evidence="4 5">
    <name type="scientific">Ceratosolen solmsi marchali</name>
    <dbReference type="NCBI Taxonomy" id="326594"/>
    <lineage>
        <taxon>Eukaryota</taxon>
        <taxon>Metazoa</taxon>
        <taxon>Ecdysozoa</taxon>
        <taxon>Arthropoda</taxon>
        <taxon>Hexapoda</taxon>
        <taxon>Insecta</taxon>
        <taxon>Pterygota</taxon>
        <taxon>Neoptera</taxon>
        <taxon>Endopterygota</taxon>
        <taxon>Hymenoptera</taxon>
        <taxon>Apocrita</taxon>
        <taxon>Proctotrupomorpha</taxon>
        <taxon>Chalcidoidea</taxon>
        <taxon>Agaonidae</taxon>
        <taxon>Agaoninae</taxon>
        <taxon>Ceratosolen</taxon>
    </lineage>
</organism>
<keyword evidence="2" id="KW-0732">Signal</keyword>
<keyword evidence="4" id="KW-1185">Reference proteome</keyword>
<keyword evidence="1" id="KW-1015">Disulfide bond</keyword>
<dbReference type="AlphaFoldDB" id="A0AAJ7DVH7"/>
<dbReference type="PANTHER" id="PTHR24250">
    <property type="entry name" value="CHYMOTRYPSIN-RELATED"/>
    <property type="match status" value="1"/>
</dbReference>
<dbReference type="GeneID" id="105362248"/>
<evidence type="ECO:0000259" key="3">
    <source>
        <dbReference type="PROSITE" id="PS50240"/>
    </source>
</evidence>